<feature type="region of interest" description="Disordered" evidence="1">
    <location>
        <begin position="1"/>
        <end position="27"/>
    </location>
</feature>
<name>A0AAN9SW04_PSOTE</name>
<keyword evidence="3" id="KW-1185">Reference proteome</keyword>
<organism evidence="2 3">
    <name type="scientific">Psophocarpus tetragonolobus</name>
    <name type="common">Winged bean</name>
    <name type="synonym">Dolichos tetragonolobus</name>
    <dbReference type="NCBI Taxonomy" id="3891"/>
    <lineage>
        <taxon>Eukaryota</taxon>
        <taxon>Viridiplantae</taxon>
        <taxon>Streptophyta</taxon>
        <taxon>Embryophyta</taxon>
        <taxon>Tracheophyta</taxon>
        <taxon>Spermatophyta</taxon>
        <taxon>Magnoliopsida</taxon>
        <taxon>eudicotyledons</taxon>
        <taxon>Gunneridae</taxon>
        <taxon>Pentapetalae</taxon>
        <taxon>rosids</taxon>
        <taxon>fabids</taxon>
        <taxon>Fabales</taxon>
        <taxon>Fabaceae</taxon>
        <taxon>Papilionoideae</taxon>
        <taxon>50 kb inversion clade</taxon>
        <taxon>NPAAA clade</taxon>
        <taxon>indigoferoid/millettioid clade</taxon>
        <taxon>Phaseoleae</taxon>
        <taxon>Psophocarpus</taxon>
    </lineage>
</organism>
<reference evidence="2 3" key="1">
    <citation type="submission" date="2024-01" db="EMBL/GenBank/DDBJ databases">
        <title>The genomes of 5 underutilized Papilionoideae crops provide insights into root nodulation and disease resistanc.</title>
        <authorList>
            <person name="Jiang F."/>
        </authorList>
    </citation>
    <scope>NUCLEOTIDE SEQUENCE [LARGE SCALE GENOMIC DNA]</scope>
    <source>
        <strain evidence="2">DUOXIRENSHENG_FW03</strain>
        <tissue evidence="2">Leaves</tissue>
    </source>
</reference>
<dbReference type="Proteomes" id="UP001386955">
    <property type="component" value="Unassembled WGS sequence"/>
</dbReference>
<accession>A0AAN9SW04</accession>
<comment type="caution">
    <text evidence="2">The sequence shown here is derived from an EMBL/GenBank/DDBJ whole genome shotgun (WGS) entry which is preliminary data.</text>
</comment>
<dbReference type="AlphaFoldDB" id="A0AAN9SW04"/>
<evidence type="ECO:0000313" key="3">
    <source>
        <dbReference type="Proteomes" id="UP001386955"/>
    </source>
</evidence>
<proteinExistence type="predicted"/>
<evidence type="ECO:0000313" key="2">
    <source>
        <dbReference type="EMBL" id="KAK7405710.1"/>
    </source>
</evidence>
<protein>
    <submittedName>
        <fullName evidence="2">Uncharacterized protein</fullName>
    </submittedName>
</protein>
<dbReference type="EMBL" id="JAYMYS010000002">
    <property type="protein sequence ID" value="KAK7405710.1"/>
    <property type="molecule type" value="Genomic_DNA"/>
</dbReference>
<sequence length="100" mass="10580">MEGEWALVESPKDNGKHERESSRTSIIAGGNLQSGHASLIANGELQDNQCGGIKFGRCNFLHAFGVVGRSRKTDVFVPLSKLAGLGREVATLNVVSGGGW</sequence>
<evidence type="ECO:0000256" key="1">
    <source>
        <dbReference type="SAM" id="MobiDB-lite"/>
    </source>
</evidence>
<gene>
    <name evidence="2" type="ORF">VNO78_07318</name>
</gene>
<feature type="compositionally biased region" description="Basic and acidic residues" evidence="1">
    <location>
        <begin position="10"/>
        <end position="22"/>
    </location>
</feature>